<dbReference type="InterPro" id="IPR038765">
    <property type="entry name" value="Papain-like_cys_pep_sf"/>
</dbReference>
<dbReference type="EMBL" id="JAVQLW010000003">
    <property type="protein sequence ID" value="MDS9469563.1"/>
    <property type="molecule type" value="Genomic_DNA"/>
</dbReference>
<proteinExistence type="predicted"/>
<name>A0ABU2HX20_9RHOB</name>
<gene>
    <name evidence="2" type="ORF">RGQ15_18510</name>
</gene>
<dbReference type="Pfam" id="PF01841">
    <property type="entry name" value="Transglut_core"/>
    <property type="match status" value="1"/>
</dbReference>
<dbReference type="Gene3D" id="2.60.40.2250">
    <property type="match status" value="1"/>
</dbReference>
<comment type="caution">
    <text evidence="2">The sequence shown here is derived from an EMBL/GenBank/DDBJ whole genome shotgun (WGS) entry which is preliminary data.</text>
</comment>
<keyword evidence="3" id="KW-1185">Reference proteome</keyword>
<evidence type="ECO:0000313" key="2">
    <source>
        <dbReference type="EMBL" id="MDS9469563.1"/>
    </source>
</evidence>
<organism evidence="2 3">
    <name type="scientific">Paracoccus aurantius</name>
    <dbReference type="NCBI Taxonomy" id="3073814"/>
    <lineage>
        <taxon>Bacteria</taxon>
        <taxon>Pseudomonadati</taxon>
        <taxon>Pseudomonadota</taxon>
        <taxon>Alphaproteobacteria</taxon>
        <taxon>Rhodobacterales</taxon>
        <taxon>Paracoccaceae</taxon>
        <taxon>Paracoccus</taxon>
    </lineage>
</organism>
<evidence type="ECO:0000259" key="1">
    <source>
        <dbReference type="SMART" id="SM00460"/>
    </source>
</evidence>
<dbReference type="Gene3D" id="3.10.620.30">
    <property type="match status" value="1"/>
</dbReference>
<dbReference type="RefSeq" id="WP_311162205.1">
    <property type="nucleotide sequence ID" value="NZ_JAVQLW010000003.1"/>
</dbReference>
<dbReference type="SUPFAM" id="SSF54001">
    <property type="entry name" value="Cysteine proteinases"/>
    <property type="match status" value="1"/>
</dbReference>
<dbReference type="Proteomes" id="UP001269144">
    <property type="component" value="Unassembled WGS sequence"/>
</dbReference>
<dbReference type="PANTHER" id="PTHR33490">
    <property type="entry name" value="BLR5614 PROTEIN-RELATED"/>
    <property type="match status" value="1"/>
</dbReference>
<protein>
    <submittedName>
        <fullName evidence="2">Transglutaminase family protein</fullName>
    </submittedName>
</protein>
<sequence>MTYKLAARTPMILMLQVHDSRARDLETPNLLATDPIVPIESFRDCFGNSCCRVMAPAGKFVVSTDSILRDSGQPDPKDVTARQLAVEKLPSDVLTFLLPSRYCETDILSAYAWKCFGNEEPGWSRVQAVCDFVHKHVSFGYAYSRATRTAVDTLNEAVGVCRDYTHLAIALCRCLNIPARYCTGYISDVGQPPPHPEMDFSAWMEVYLGGQWWVFDPRNNDVRVGRVLMGRGRDAADVAFALSFGQHELAEFRVWIDPIEAGDHR</sequence>
<feature type="domain" description="Transglutaminase-like" evidence="1">
    <location>
        <begin position="153"/>
        <end position="219"/>
    </location>
</feature>
<dbReference type="PANTHER" id="PTHR33490:SF12">
    <property type="entry name" value="BLL5557 PROTEIN"/>
    <property type="match status" value="1"/>
</dbReference>
<dbReference type="SMART" id="SM00460">
    <property type="entry name" value="TGc"/>
    <property type="match status" value="1"/>
</dbReference>
<accession>A0ABU2HX20</accession>
<evidence type="ECO:0000313" key="3">
    <source>
        <dbReference type="Proteomes" id="UP001269144"/>
    </source>
</evidence>
<reference evidence="3" key="1">
    <citation type="submission" date="2023-07" db="EMBL/GenBank/DDBJ databases">
        <title>Paracoccus sp. MBLB3053 whole genome sequence.</title>
        <authorList>
            <person name="Hwang C.Y."/>
            <person name="Cho E.-S."/>
            <person name="Seo M.-J."/>
        </authorList>
    </citation>
    <scope>NUCLEOTIDE SEQUENCE [LARGE SCALE GENOMIC DNA]</scope>
    <source>
        <strain evidence="3">MBLB3053</strain>
    </source>
</reference>
<dbReference type="InterPro" id="IPR002931">
    <property type="entry name" value="Transglutaminase-like"/>
</dbReference>